<dbReference type="SUPFAM" id="SSF103473">
    <property type="entry name" value="MFS general substrate transporter"/>
    <property type="match status" value="1"/>
</dbReference>
<protein>
    <recommendedName>
        <fullName evidence="4">MFS transporter</fullName>
    </recommendedName>
</protein>
<dbReference type="AlphaFoldDB" id="A0A939NA15"/>
<keyword evidence="1" id="KW-0472">Membrane</keyword>
<organism evidence="2 3">
    <name type="scientific">Providencia rettgeri</name>
    <dbReference type="NCBI Taxonomy" id="587"/>
    <lineage>
        <taxon>Bacteria</taxon>
        <taxon>Pseudomonadati</taxon>
        <taxon>Pseudomonadota</taxon>
        <taxon>Gammaproteobacteria</taxon>
        <taxon>Enterobacterales</taxon>
        <taxon>Morganellaceae</taxon>
        <taxon>Providencia</taxon>
    </lineage>
</organism>
<dbReference type="Gene3D" id="1.20.1250.20">
    <property type="entry name" value="MFS general substrate transporter like domains"/>
    <property type="match status" value="1"/>
</dbReference>
<dbReference type="InterPro" id="IPR036259">
    <property type="entry name" value="MFS_trans_sf"/>
</dbReference>
<dbReference type="Proteomes" id="UP000664477">
    <property type="component" value="Unassembled WGS sequence"/>
</dbReference>
<feature type="transmembrane region" description="Helical" evidence="1">
    <location>
        <begin position="7"/>
        <end position="30"/>
    </location>
</feature>
<keyword evidence="1" id="KW-0812">Transmembrane</keyword>
<sequence length="68" mass="7228">MAVKVLGYFYWAGALCGSALTQFVLLWWITDTTGSVSALAIAGIVALLPQALLSPLGGVLADRYSRRL</sequence>
<accession>A0A939NA15</accession>
<evidence type="ECO:0000313" key="3">
    <source>
        <dbReference type="Proteomes" id="UP000664477"/>
    </source>
</evidence>
<comment type="caution">
    <text evidence="2">The sequence shown here is derived from an EMBL/GenBank/DDBJ whole genome shotgun (WGS) entry which is preliminary data.</text>
</comment>
<evidence type="ECO:0000313" key="2">
    <source>
        <dbReference type="EMBL" id="MBO1915779.1"/>
    </source>
</evidence>
<proteinExistence type="predicted"/>
<evidence type="ECO:0008006" key="4">
    <source>
        <dbReference type="Google" id="ProtNLM"/>
    </source>
</evidence>
<gene>
    <name evidence="2" type="ORF">J4727_01890</name>
</gene>
<keyword evidence="1" id="KW-1133">Transmembrane helix</keyword>
<reference evidence="2" key="1">
    <citation type="submission" date="2021-03" db="EMBL/GenBank/DDBJ databases">
        <title>Molecular epidemiology and mechanisms of colistin and carbapenem resistance in Enterobacteriaceae from clinical isolates, the environment and porcine samples in Pretoria, South Africa.</title>
        <authorList>
            <person name="Bogoshi D."/>
            <person name="Mbelle N.M."/>
            <person name="Naidoo V."/>
            <person name="Osei Sekyere J."/>
        </authorList>
    </citation>
    <scope>NUCLEOTIDE SEQUENCE</scope>
    <source>
        <strain evidence="2">C052</strain>
    </source>
</reference>
<name>A0A939NA15_PRORE</name>
<feature type="transmembrane region" description="Helical" evidence="1">
    <location>
        <begin position="36"/>
        <end position="61"/>
    </location>
</feature>
<dbReference type="EMBL" id="JAGETQ010000003">
    <property type="protein sequence ID" value="MBO1915779.1"/>
    <property type="molecule type" value="Genomic_DNA"/>
</dbReference>
<evidence type="ECO:0000256" key="1">
    <source>
        <dbReference type="SAM" id="Phobius"/>
    </source>
</evidence>